<dbReference type="InterPro" id="IPR002937">
    <property type="entry name" value="Amino_oxidase"/>
</dbReference>
<name>A0A4Y9Z4H4_9AGAM</name>
<dbReference type="InterPro" id="IPR036188">
    <property type="entry name" value="FAD/NAD-bd_sf"/>
</dbReference>
<feature type="non-terminal residue" evidence="2">
    <location>
        <position position="1"/>
    </location>
</feature>
<protein>
    <recommendedName>
        <fullName evidence="1">Amine oxidase domain-containing protein</fullName>
    </recommendedName>
</protein>
<dbReference type="PANTHER" id="PTHR42923">
    <property type="entry name" value="PROTOPORPHYRINOGEN OXIDASE"/>
    <property type="match status" value="1"/>
</dbReference>
<feature type="domain" description="Amine oxidase" evidence="1">
    <location>
        <begin position="14"/>
        <end position="292"/>
    </location>
</feature>
<dbReference type="STRING" id="205917.A0A4Y9Z4H4"/>
<evidence type="ECO:0000259" key="1">
    <source>
        <dbReference type="Pfam" id="PF01593"/>
    </source>
</evidence>
<dbReference type="SUPFAM" id="SSF51905">
    <property type="entry name" value="FAD/NAD(P)-binding domain"/>
    <property type="match status" value="1"/>
</dbReference>
<dbReference type="Pfam" id="PF01593">
    <property type="entry name" value="Amino_oxidase"/>
    <property type="match status" value="1"/>
</dbReference>
<dbReference type="EMBL" id="SEOQ01000134">
    <property type="protein sequence ID" value="TFY69575.1"/>
    <property type="molecule type" value="Genomic_DNA"/>
</dbReference>
<evidence type="ECO:0000313" key="3">
    <source>
        <dbReference type="Proteomes" id="UP000298327"/>
    </source>
</evidence>
<sequence length="300" mass="32638">RDEEEGWELGFEDEEWDRTLKSAAVFSFRDGIEELVEGLVRALEEEPRVELKTGVDVVGVSLDSETKSFEIRLANGETVQASHIISALPLPVLSTLLPSPTSVPHLTVNPFATVMVLNLVFATAHFKEPLHPPGFGYLIPRPEVGYDTQSEEESKTPGILGVVFDTASLAAQDYSVSVEGGSGSGDEVKFIKMTAMLGGPYPISSAEIDLDEVLTQLSVHLGTILPKPVYHKFHRNANSIPTYLPGHVDRVAEMRKVLEEDWSGRLKIIGAGVGGVSMSDCIKAGREAAREIVRQGDFVL</sequence>
<dbReference type="AlphaFoldDB" id="A0A4Y9Z4H4"/>
<comment type="caution">
    <text evidence="2">The sequence shown here is derived from an EMBL/GenBank/DDBJ whole genome shotgun (WGS) entry which is preliminary data.</text>
</comment>
<keyword evidence="3" id="KW-1185">Reference proteome</keyword>
<accession>A0A4Y9Z4H4</accession>
<organism evidence="2 3">
    <name type="scientific">Dentipellis fragilis</name>
    <dbReference type="NCBI Taxonomy" id="205917"/>
    <lineage>
        <taxon>Eukaryota</taxon>
        <taxon>Fungi</taxon>
        <taxon>Dikarya</taxon>
        <taxon>Basidiomycota</taxon>
        <taxon>Agaricomycotina</taxon>
        <taxon>Agaricomycetes</taxon>
        <taxon>Russulales</taxon>
        <taxon>Hericiaceae</taxon>
        <taxon>Dentipellis</taxon>
    </lineage>
</organism>
<reference evidence="2 3" key="1">
    <citation type="submission" date="2019-02" db="EMBL/GenBank/DDBJ databases">
        <title>Genome sequencing of the rare red list fungi Dentipellis fragilis.</title>
        <authorList>
            <person name="Buettner E."/>
            <person name="Kellner H."/>
        </authorList>
    </citation>
    <scope>NUCLEOTIDE SEQUENCE [LARGE SCALE GENOMIC DNA]</scope>
    <source>
        <strain evidence="2 3">DSM 105465</strain>
    </source>
</reference>
<dbReference type="Proteomes" id="UP000298327">
    <property type="component" value="Unassembled WGS sequence"/>
</dbReference>
<dbReference type="Gene3D" id="3.50.50.60">
    <property type="entry name" value="FAD/NAD(P)-binding domain"/>
    <property type="match status" value="1"/>
</dbReference>
<dbReference type="SUPFAM" id="SSF54373">
    <property type="entry name" value="FAD-linked reductases, C-terminal domain"/>
    <property type="match status" value="1"/>
</dbReference>
<dbReference type="InterPro" id="IPR050464">
    <property type="entry name" value="Zeta_carotene_desat/Oxidored"/>
</dbReference>
<dbReference type="PANTHER" id="PTHR42923:SF3">
    <property type="entry name" value="PROTOPORPHYRINOGEN OXIDASE"/>
    <property type="match status" value="1"/>
</dbReference>
<dbReference type="GO" id="GO:0004729">
    <property type="term" value="F:oxygen-dependent protoporphyrinogen oxidase activity"/>
    <property type="evidence" value="ECO:0007669"/>
    <property type="project" value="TreeGrafter"/>
</dbReference>
<proteinExistence type="predicted"/>
<gene>
    <name evidence="2" type="ORF">EVG20_g3113</name>
</gene>
<evidence type="ECO:0000313" key="2">
    <source>
        <dbReference type="EMBL" id="TFY69575.1"/>
    </source>
</evidence>
<dbReference type="OrthoDB" id="438553at2759"/>
<dbReference type="GO" id="GO:0005743">
    <property type="term" value="C:mitochondrial inner membrane"/>
    <property type="evidence" value="ECO:0007669"/>
    <property type="project" value="TreeGrafter"/>
</dbReference>